<feature type="transmembrane region" description="Helical" evidence="8">
    <location>
        <begin position="103"/>
        <end position="123"/>
    </location>
</feature>
<dbReference type="InterPro" id="IPR002781">
    <property type="entry name" value="TM_pro_TauE-like"/>
</dbReference>
<evidence type="ECO:0000256" key="7">
    <source>
        <dbReference type="ARBA" id="ARBA00023136"/>
    </source>
</evidence>
<proteinExistence type="inferred from homology"/>
<dbReference type="STRING" id="576131.SAMN05444486_10127"/>
<evidence type="ECO:0000256" key="2">
    <source>
        <dbReference type="ARBA" id="ARBA00009142"/>
    </source>
</evidence>
<keyword evidence="5 8" id="KW-0812">Transmembrane</keyword>
<evidence type="ECO:0000256" key="6">
    <source>
        <dbReference type="ARBA" id="ARBA00022989"/>
    </source>
</evidence>
<evidence type="ECO:0000256" key="5">
    <source>
        <dbReference type="ARBA" id="ARBA00022692"/>
    </source>
</evidence>
<name>A0A1H3GT89_9RHOB</name>
<dbReference type="PANTHER" id="PTHR30269:SF37">
    <property type="entry name" value="MEMBRANE TRANSPORTER PROTEIN"/>
    <property type="match status" value="1"/>
</dbReference>
<feature type="transmembrane region" description="Helical" evidence="8">
    <location>
        <begin position="172"/>
        <end position="190"/>
    </location>
</feature>
<reference evidence="9 10" key="1">
    <citation type="submission" date="2016-10" db="EMBL/GenBank/DDBJ databases">
        <authorList>
            <person name="de Groot N.N."/>
        </authorList>
    </citation>
    <scope>NUCLEOTIDE SEQUENCE [LARGE SCALE GENOMIC DNA]</scope>
    <source>
        <strain evidence="9 10">DSM 24677</strain>
    </source>
</reference>
<accession>A0A1H3GT89</accession>
<dbReference type="OrthoDB" id="7345770at2"/>
<dbReference type="EMBL" id="FNPR01000001">
    <property type="protein sequence ID" value="SDY06546.1"/>
    <property type="molecule type" value="Genomic_DNA"/>
</dbReference>
<keyword evidence="4 8" id="KW-1003">Cell membrane</keyword>
<gene>
    <name evidence="9" type="ORF">SAMN05444486_10127</name>
</gene>
<feature type="transmembrane region" description="Helical" evidence="8">
    <location>
        <begin position="12"/>
        <end position="36"/>
    </location>
</feature>
<sequence length="249" mass="26444">MTELLDLTSAQLAFALVAVFVAGVVRGFAGFALSALTMAALASTIPPVELIPICTMLELASAALLMRGGFSEANKRMALTLQSGALIGVPSGLYLTTTIDPELSKIIALCLIVTLALLQLARVRLPLTTSPIPTFITGIFSGFVTGLASIGGLVIALYTLALQMPPKNMRGTLIVIIFIGGALTFLWQLLYGMITPLALSRFAAFAPPMLAGVLLGRAFFKPEYERHYRPFCLTLLIGLAIFGLLKTLL</sequence>
<evidence type="ECO:0000256" key="3">
    <source>
        <dbReference type="ARBA" id="ARBA00022448"/>
    </source>
</evidence>
<dbReference type="GO" id="GO:0005886">
    <property type="term" value="C:plasma membrane"/>
    <property type="evidence" value="ECO:0007669"/>
    <property type="project" value="UniProtKB-SubCell"/>
</dbReference>
<keyword evidence="6 8" id="KW-1133">Transmembrane helix</keyword>
<dbReference type="PANTHER" id="PTHR30269">
    <property type="entry name" value="TRANSMEMBRANE PROTEIN YFCA"/>
    <property type="match status" value="1"/>
</dbReference>
<dbReference type="Pfam" id="PF01925">
    <property type="entry name" value="TauE"/>
    <property type="match status" value="1"/>
</dbReference>
<keyword evidence="10" id="KW-1185">Reference proteome</keyword>
<evidence type="ECO:0000256" key="4">
    <source>
        <dbReference type="ARBA" id="ARBA00022475"/>
    </source>
</evidence>
<feature type="transmembrane region" description="Helical" evidence="8">
    <location>
        <begin position="48"/>
        <end position="66"/>
    </location>
</feature>
<keyword evidence="7 8" id="KW-0472">Membrane</keyword>
<evidence type="ECO:0000313" key="10">
    <source>
        <dbReference type="Proteomes" id="UP000199026"/>
    </source>
</evidence>
<comment type="subcellular location">
    <subcellularLocation>
        <location evidence="1 8">Cell membrane</location>
        <topology evidence="1 8">Multi-pass membrane protein</topology>
    </subcellularLocation>
</comment>
<dbReference type="InterPro" id="IPR052017">
    <property type="entry name" value="TSUP"/>
</dbReference>
<protein>
    <recommendedName>
        <fullName evidence="8">Probable membrane transporter protein</fullName>
    </recommendedName>
</protein>
<keyword evidence="3" id="KW-0813">Transport</keyword>
<organism evidence="9 10">
    <name type="scientific">Lentibacter algarum</name>
    <dbReference type="NCBI Taxonomy" id="576131"/>
    <lineage>
        <taxon>Bacteria</taxon>
        <taxon>Pseudomonadati</taxon>
        <taxon>Pseudomonadota</taxon>
        <taxon>Alphaproteobacteria</taxon>
        <taxon>Rhodobacterales</taxon>
        <taxon>Roseobacteraceae</taxon>
        <taxon>Lentibacter</taxon>
    </lineage>
</organism>
<comment type="similarity">
    <text evidence="2 8">Belongs to the 4-toluene sulfonate uptake permease (TSUP) (TC 2.A.102) family.</text>
</comment>
<evidence type="ECO:0000313" key="9">
    <source>
        <dbReference type="EMBL" id="SDY06546.1"/>
    </source>
</evidence>
<feature type="transmembrane region" description="Helical" evidence="8">
    <location>
        <begin position="202"/>
        <end position="220"/>
    </location>
</feature>
<evidence type="ECO:0000256" key="8">
    <source>
        <dbReference type="RuleBase" id="RU363041"/>
    </source>
</evidence>
<dbReference type="AlphaFoldDB" id="A0A1H3GT89"/>
<dbReference type="GeneID" id="78122842"/>
<dbReference type="Proteomes" id="UP000199026">
    <property type="component" value="Unassembled WGS sequence"/>
</dbReference>
<feature type="transmembrane region" description="Helical" evidence="8">
    <location>
        <begin position="135"/>
        <end position="160"/>
    </location>
</feature>
<dbReference type="RefSeq" id="WP_089886864.1">
    <property type="nucleotide sequence ID" value="NZ_CALJFH010000023.1"/>
</dbReference>
<feature type="transmembrane region" description="Helical" evidence="8">
    <location>
        <begin position="227"/>
        <end position="245"/>
    </location>
</feature>
<evidence type="ECO:0000256" key="1">
    <source>
        <dbReference type="ARBA" id="ARBA00004651"/>
    </source>
</evidence>